<dbReference type="GO" id="GO:0047975">
    <property type="term" value="F:guanosine phosphorylase activity"/>
    <property type="evidence" value="ECO:0007669"/>
    <property type="project" value="RHEA"/>
</dbReference>
<evidence type="ECO:0000313" key="14">
    <source>
        <dbReference type="Proteomes" id="UP000029986"/>
    </source>
</evidence>
<comment type="similarity">
    <text evidence="1 11">Belongs to the PNP/UDP phosphorylase family.</text>
</comment>
<dbReference type="GeneID" id="78452652"/>
<keyword evidence="3 11" id="KW-0808">Transferase</keyword>
<feature type="binding site" evidence="11">
    <location>
        <position position="44"/>
    </location>
    <ligand>
        <name>phosphate</name>
        <dbReference type="ChEBI" id="CHEBI:43474"/>
        <note>ligand shared between dimeric partners</note>
    </ligand>
</feature>
<keyword evidence="14" id="KW-1185">Reference proteome</keyword>
<dbReference type="Proteomes" id="UP000029986">
    <property type="component" value="Chromosome"/>
</dbReference>
<dbReference type="GO" id="GO:0004731">
    <property type="term" value="F:purine-nucleoside phosphorylase activity"/>
    <property type="evidence" value="ECO:0007669"/>
    <property type="project" value="UniProtKB-UniRule"/>
</dbReference>
<dbReference type="GO" id="GO:0005829">
    <property type="term" value="C:cytosol"/>
    <property type="evidence" value="ECO:0007669"/>
    <property type="project" value="TreeGrafter"/>
</dbReference>
<sequence length="244" mass="26436">MATPHINAEMGDFADVVLMPGDPLRAKHIAETFLQDVRQVNSVRGMLGFTGTYKGRKISVMGHGMGIPSCSIYAKELITDFGVKKIIRVGSCGAVRMDVKLRDVVIGMGACTDSKVNRLRFKDHDYAAIADFDMVRNASDAAKAKGINARVGNIFSADLFYTPDPSMFDVMDKYGILGVEMEAAGIYGVAAEFGAKALTICTVSDHIRTHEQTTAEERQTTFNDMIEIALESVLLGDAEEAAAK</sequence>
<dbReference type="AlphaFoldDB" id="A0A097QYY3"/>
<dbReference type="HAMAP" id="MF_01627">
    <property type="entry name" value="Pur_nucleosid_phosp"/>
    <property type="match status" value="1"/>
</dbReference>
<evidence type="ECO:0000256" key="5">
    <source>
        <dbReference type="ARBA" id="ARBA00023950"/>
    </source>
</evidence>
<feature type="site" description="Important for catalytic activity" evidence="11">
    <location>
        <position position="218"/>
    </location>
</feature>
<dbReference type="CDD" id="cd09006">
    <property type="entry name" value="PNP_EcPNPI-like"/>
    <property type="match status" value="1"/>
</dbReference>
<gene>
    <name evidence="11 13" type="primary">deoD</name>
    <name evidence="13" type="ORF">AT03_04230</name>
</gene>
<dbReference type="HOGENOM" id="CLU_068457_2_0_6"/>
<dbReference type="EC" id="2.4.2.1" evidence="11"/>
<dbReference type="SUPFAM" id="SSF53167">
    <property type="entry name" value="Purine and uridine phosphorylases"/>
    <property type="match status" value="1"/>
</dbReference>
<feature type="binding site" description="in other chain" evidence="11">
    <location>
        <begin position="180"/>
        <end position="182"/>
    </location>
    <ligand>
        <name>a purine D-ribonucleoside</name>
        <dbReference type="ChEBI" id="CHEBI:142355"/>
        <note>ligand shared between dimeric partners</note>
    </ligand>
</feature>
<evidence type="ECO:0000256" key="10">
    <source>
        <dbReference type="ARBA" id="ARBA00062555"/>
    </source>
</evidence>
<comment type="catalytic activity">
    <reaction evidence="4">
        <text>2'-deoxyguanosine + phosphate = 2-deoxy-alpha-D-ribose 1-phosphate + guanine</text>
        <dbReference type="Rhea" id="RHEA:27738"/>
        <dbReference type="ChEBI" id="CHEBI:16235"/>
        <dbReference type="ChEBI" id="CHEBI:17172"/>
        <dbReference type="ChEBI" id="CHEBI:43474"/>
        <dbReference type="ChEBI" id="CHEBI:57259"/>
        <dbReference type="EC" id="2.4.2.1"/>
    </reaction>
</comment>
<comment type="catalytic activity">
    <reaction evidence="9">
        <text>2'-deoxyadenosine + phosphate = 2-deoxy-alpha-D-ribose 1-phosphate + adenine</text>
        <dbReference type="Rhea" id="RHEA:27742"/>
        <dbReference type="ChEBI" id="CHEBI:16708"/>
        <dbReference type="ChEBI" id="CHEBI:17256"/>
        <dbReference type="ChEBI" id="CHEBI:43474"/>
        <dbReference type="ChEBI" id="CHEBI:57259"/>
        <dbReference type="EC" id="2.4.2.1"/>
    </reaction>
</comment>
<feature type="domain" description="Nucleoside phosphorylase" evidence="12">
    <location>
        <begin position="16"/>
        <end position="225"/>
    </location>
</feature>
<feature type="binding site" description="in other chain" evidence="11">
    <location>
        <begin position="204"/>
        <end position="205"/>
    </location>
    <ligand>
        <name>a purine D-ribonucleoside</name>
        <dbReference type="ChEBI" id="CHEBI:142355"/>
        <note>ligand shared between dimeric partners</note>
    </ligand>
</feature>
<feature type="binding site" description="in other chain" evidence="11">
    <location>
        <begin position="88"/>
        <end position="91"/>
    </location>
    <ligand>
        <name>phosphate</name>
        <dbReference type="ChEBI" id="CHEBI:43474"/>
        <note>ligand shared between dimeric partners</note>
    </ligand>
</feature>
<evidence type="ECO:0000256" key="6">
    <source>
        <dbReference type="ARBA" id="ARBA00023970"/>
    </source>
</evidence>
<dbReference type="InterPro" id="IPR035994">
    <property type="entry name" value="Nucleoside_phosphorylase_sf"/>
</dbReference>
<comment type="catalytic activity">
    <reaction evidence="7">
        <text>inosine + phosphate = alpha-D-ribose 1-phosphate + hypoxanthine</text>
        <dbReference type="Rhea" id="RHEA:27646"/>
        <dbReference type="ChEBI" id="CHEBI:17368"/>
        <dbReference type="ChEBI" id="CHEBI:17596"/>
        <dbReference type="ChEBI" id="CHEBI:43474"/>
        <dbReference type="ChEBI" id="CHEBI:57720"/>
        <dbReference type="EC" id="2.4.2.1"/>
    </reaction>
    <physiologicalReaction direction="left-to-right" evidence="7">
        <dbReference type="Rhea" id="RHEA:27647"/>
    </physiologicalReaction>
    <physiologicalReaction direction="right-to-left" evidence="7">
        <dbReference type="Rhea" id="RHEA:27648"/>
    </physiologicalReaction>
</comment>
<dbReference type="GO" id="GO:0006152">
    <property type="term" value="P:purine nucleoside catabolic process"/>
    <property type="evidence" value="ECO:0007669"/>
    <property type="project" value="TreeGrafter"/>
</dbReference>
<evidence type="ECO:0000259" key="12">
    <source>
        <dbReference type="Pfam" id="PF01048"/>
    </source>
</evidence>
<dbReference type="NCBIfam" id="NF009914">
    <property type="entry name" value="PRK13374.1"/>
    <property type="match status" value="1"/>
</dbReference>
<reference evidence="13 14" key="1">
    <citation type="journal article" date="2014" name="Gut Pathog.">
        <title>Gene clusters of Hafnia alvei strain FB1 important in survival and pathogenesis: a draft genome perspective.</title>
        <authorList>
            <person name="Tan J.Y."/>
            <person name="Yin W.F."/>
            <person name="Chan K.G."/>
        </authorList>
    </citation>
    <scope>NUCLEOTIDE SEQUENCE [LARGE SCALE GENOMIC DNA]</scope>
    <source>
        <strain evidence="13 14">FB1</strain>
    </source>
</reference>
<comment type="catalytic activity">
    <reaction evidence="11">
        <text>a purine 2'-deoxy-D-ribonucleoside + phosphate = a purine nucleobase + 2-deoxy-alpha-D-ribose 1-phosphate</text>
        <dbReference type="Rhea" id="RHEA:36431"/>
        <dbReference type="ChEBI" id="CHEBI:26386"/>
        <dbReference type="ChEBI" id="CHEBI:43474"/>
        <dbReference type="ChEBI" id="CHEBI:57259"/>
        <dbReference type="ChEBI" id="CHEBI:142361"/>
        <dbReference type="EC" id="2.4.2.1"/>
    </reaction>
</comment>
<evidence type="ECO:0000313" key="13">
    <source>
        <dbReference type="EMBL" id="AIU71682.1"/>
    </source>
</evidence>
<dbReference type="PATRIC" id="fig|1453496.5.peg.842"/>
<dbReference type="RefSeq" id="WP_004846800.1">
    <property type="nucleotide sequence ID" value="NZ_CP009706.1"/>
</dbReference>
<feature type="binding site" description="in other chain" evidence="11">
    <location>
        <position position="21"/>
    </location>
    <ligand>
        <name>phosphate</name>
        <dbReference type="ChEBI" id="CHEBI:43474"/>
        <note>ligand shared between dimeric partners</note>
    </ligand>
</feature>
<feature type="binding site" evidence="11">
    <location>
        <position position="5"/>
    </location>
    <ligand>
        <name>a purine D-ribonucleoside</name>
        <dbReference type="ChEBI" id="CHEBI:142355"/>
        <note>ligand shared between dimeric partners</note>
    </ligand>
</feature>
<dbReference type="Gene3D" id="3.40.50.1580">
    <property type="entry name" value="Nucleoside phosphorylase domain"/>
    <property type="match status" value="1"/>
</dbReference>
<evidence type="ECO:0000256" key="4">
    <source>
        <dbReference type="ARBA" id="ARBA00023929"/>
    </source>
</evidence>
<keyword evidence="2 11" id="KW-0328">Glycosyltransferase</keyword>
<evidence type="ECO:0000256" key="2">
    <source>
        <dbReference type="ARBA" id="ARBA00022676"/>
    </source>
</evidence>
<dbReference type="OrthoDB" id="9782889at2"/>
<feature type="binding site" description="in other chain" evidence="11">
    <location>
        <position position="25"/>
    </location>
    <ligand>
        <name>phosphate</name>
        <dbReference type="ChEBI" id="CHEBI:43474"/>
        <note>ligand shared between dimeric partners</note>
    </ligand>
</feature>
<evidence type="ECO:0000256" key="1">
    <source>
        <dbReference type="ARBA" id="ARBA00010456"/>
    </source>
</evidence>
<accession>A0A097QYY3</accession>
<comment type="subunit">
    <text evidence="10 11">Homohexamer; trimer of homodimers.</text>
</comment>
<comment type="catalytic activity">
    <reaction evidence="5">
        <text>2'-deoxyinosine + phosphate = 2-deoxy-alpha-D-ribose 1-phosphate + hypoxanthine</text>
        <dbReference type="Rhea" id="RHEA:27750"/>
        <dbReference type="ChEBI" id="CHEBI:17368"/>
        <dbReference type="ChEBI" id="CHEBI:28997"/>
        <dbReference type="ChEBI" id="CHEBI:43474"/>
        <dbReference type="ChEBI" id="CHEBI:57259"/>
        <dbReference type="EC" id="2.4.2.1"/>
    </reaction>
</comment>
<comment type="function">
    <text evidence="11">Catalyzes the reversible phosphorolytic breakdown of the N-glycosidic bond in the beta-(deoxy)ribonucleoside molecules, with the formation of the corresponding free purine bases and pentose-1-phosphate.</text>
</comment>
<dbReference type="eggNOG" id="COG0813">
    <property type="taxonomic scope" value="Bacteria"/>
</dbReference>
<evidence type="ECO:0000256" key="11">
    <source>
        <dbReference type="HAMAP-Rule" id="MF_01627"/>
    </source>
</evidence>
<dbReference type="EMBL" id="CP009706">
    <property type="protein sequence ID" value="AIU71682.1"/>
    <property type="molecule type" value="Genomic_DNA"/>
</dbReference>
<comment type="catalytic activity">
    <reaction evidence="11">
        <text>a purine D-ribonucleoside + phosphate = a purine nucleobase + alpha-D-ribose 1-phosphate</text>
        <dbReference type="Rhea" id="RHEA:19805"/>
        <dbReference type="ChEBI" id="CHEBI:26386"/>
        <dbReference type="ChEBI" id="CHEBI:43474"/>
        <dbReference type="ChEBI" id="CHEBI:57720"/>
        <dbReference type="ChEBI" id="CHEBI:142355"/>
        <dbReference type="EC" id="2.4.2.1"/>
    </reaction>
</comment>
<dbReference type="NCBIfam" id="NF004489">
    <property type="entry name" value="PRK05819.1"/>
    <property type="match status" value="1"/>
</dbReference>
<dbReference type="NCBIfam" id="TIGR00107">
    <property type="entry name" value="deoD"/>
    <property type="match status" value="1"/>
</dbReference>
<dbReference type="Pfam" id="PF01048">
    <property type="entry name" value="PNP_UDP_1"/>
    <property type="match status" value="1"/>
</dbReference>
<dbReference type="PANTHER" id="PTHR43691:SF2">
    <property type="entry name" value="PURINE NUCLEOSIDE PHOSPHORYLASE DEOD-TYPE"/>
    <property type="match status" value="1"/>
</dbReference>
<evidence type="ECO:0000256" key="7">
    <source>
        <dbReference type="ARBA" id="ARBA00050545"/>
    </source>
</evidence>
<dbReference type="InterPro" id="IPR004402">
    <property type="entry name" value="DeoD-type"/>
</dbReference>
<organism evidence="13 14">
    <name type="scientific">Hafnia alvei FB1</name>
    <dbReference type="NCBI Taxonomy" id="1453496"/>
    <lineage>
        <taxon>Bacteria</taxon>
        <taxon>Pseudomonadati</taxon>
        <taxon>Pseudomonadota</taxon>
        <taxon>Gammaproteobacteria</taxon>
        <taxon>Enterobacterales</taxon>
        <taxon>Hafniaceae</taxon>
        <taxon>Hafnia</taxon>
    </lineage>
</organism>
<evidence type="ECO:0000256" key="9">
    <source>
        <dbReference type="ARBA" id="ARBA00052833"/>
    </source>
</evidence>
<comment type="catalytic activity">
    <reaction evidence="8">
        <text>adenosine + phosphate = alpha-D-ribose 1-phosphate + adenine</text>
        <dbReference type="Rhea" id="RHEA:27642"/>
        <dbReference type="ChEBI" id="CHEBI:16335"/>
        <dbReference type="ChEBI" id="CHEBI:16708"/>
        <dbReference type="ChEBI" id="CHEBI:43474"/>
        <dbReference type="ChEBI" id="CHEBI:57720"/>
        <dbReference type="EC" id="2.4.2.1"/>
    </reaction>
</comment>
<evidence type="ECO:0000256" key="8">
    <source>
        <dbReference type="ARBA" id="ARBA00051273"/>
    </source>
</evidence>
<dbReference type="PANTHER" id="PTHR43691">
    <property type="entry name" value="URIDINE PHOSPHORYLASE"/>
    <property type="match status" value="1"/>
</dbReference>
<dbReference type="InterPro" id="IPR000845">
    <property type="entry name" value="Nucleoside_phosphorylase_d"/>
</dbReference>
<dbReference type="GeneID" id="69637068"/>
<evidence type="ECO:0000256" key="3">
    <source>
        <dbReference type="ARBA" id="ARBA00022679"/>
    </source>
</evidence>
<dbReference type="FunFam" id="3.40.50.1580:FF:000002">
    <property type="entry name" value="Purine nucleoside phosphorylase DeoD-type"/>
    <property type="match status" value="1"/>
</dbReference>
<name>A0A097QYY3_HAFAL</name>
<dbReference type="PROSITE" id="PS01232">
    <property type="entry name" value="PNP_UDP_1"/>
    <property type="match status" value="1"/>
</dbReference>
<feature type="active site" description="Proton donor" evidence="11">
    <location>
        <position position="205"/>
    </location>
</feature>
<comment type="catalytic activity">
    <reaction evidence="6">
        <text>guanosine + phosphate = alpha-D-ribose 1-phosphate + guanine</text>
        <dbReference type="Rhea" id="RHEA:13233"/>
        <dbReference type="ChEBI" id="CHEBI:16235"/>
        <dbReference type="ChEBI" id="CHEBI:16750"/>
        <dbReference type="ChEBI" id="CHEBI:43474"/>
        <dbReference type="ChEBI" id="CHEBI:57720"/>
        <dbReference type="EC" id="2.4.2.1"/>
    </reaction>
</comment>
<proteinExistence type="inferred from homology"/>
<protein>
    <recommendedName>
        <fullName evidence="11">Purine nucleoside phosphorylase DeoD-type</fullName>
        <shortName evidence="11">PNP</shortName>
        <ecNumber evidence="11">2.4.2.1</ecNumber>
    </recommendedName>
</protein>
<dbReference type="InterPro" id="IPR018016">
    <property type="entry name" value="Nucleoside_phosphorylase_CS"/>
</dbReference>
<dbReference type="KEGG" id="hav:AT03_04230"/>